<dbReference type="CDD" id="cd08997">
    <property type="entry name" value="GH68"/>
    <property type="match status" value="1"/>
</dbReference>
<evidence type="ECO:0000256" key="4">
    <source>
        <dbReference type="SAM" id="Phobius"/>
    </source>
</evidence>
<name>A0ABT0ZNY5_9LACO</name>
<dbReference type="Pfam" id="PF02435">
    <property type="entry name" value="Glyco_hydro_68"/>
    <property type="match status" value="1"/>
</dbReference>
<sequence>MQSFNRTKQSKKKTIFKISGIVLIVLIVVSGLYGWKHRRGIRIMLNQVGVTSLTRQDMDDIEKKVKGSKDYRIPDYKEDSLLTNVPSSKAYNEKTGKWETVYVWDSWPVTMPDGTVANYHGYRLTMGLTKAGGRADAAGAKIGLYAQKISDDSTDVSSWQYLGNVFATYGEGRDKSKSDKWLDDIQSEWSGTTTLMKSSDSTLRVFYTNAMLRGNQGQALTTAQVSVEPKDGSDWDSGLTINHEKAKDHKTVFVGDGKIYQSVDQAVMKGKAGDSFAMRDPHFVTDGDKWYLTFEGNTGTDYGYQGENNFKHAKYFGSNAFLKKEVTRLKKKENENEYNWSYLANSALGKLELNKDFTVKKIMKPMVTGNATIDETERPNLFEYKGKWYLFTCFWGDKFAQSNPYLKGKTYMFGYVSDNGINGTYKPLNGNGLVLQSNTPGPDPRIAYAWLVVKPSKIVDDRFVVTSFQESRTFSPSFILEIKGNKTKMITDRVLDQGALETTGKTYSAKSASA</sequence>
<dbReference type="Gene3D" id="2.115.10.20">
    <property type="entry name" value="Glycosyl hydrolase domain, family 43"/>
    <property type="match status" value="1"/>
</dbReference>
<dbReference type="RefSeq" id="WP_252442153.1">
    <property type="nucleotide sequence ID" value="NZ_JAMWYK010000001.1"/>
</dbReference>
<evidence type="ECO:0000256" key="3">
    <source>
        <dbReference type="RuleBase" id="RU361220"/>
    </source>
</evidence>
<dbReference type="GO" id="GO:0016787">
    <property type="term" value="F:hydrolase activity"/>
    <property type="evidence" value="ECO:0007669"/>
    <property type="project" value="UniProtKB-KW"/>
</dbReference>
<keyword evidence="4" id="KW-1133">Transmembrane helix</keyword>
<accession>A0ABT0ZNY5</accession>
<evidence type="ECO:0000256" key="2">
    <source>
        <dbReference type="ARBA" id="ARBA00022837"/>
    </source>
</evidence>
<reference evidence="5 6" key="1">
    <citation type="submission" date="2022-06" db="EMBL/GenBank/DDBJ databases">
        <title>Fructobacillus taiwanensis sp. nov., isolated from the honeybee.</title>
        <authorList>
            <person name="Chen Y.-S."/>
            <person name="Wang L.-T."/>
            <person name="Lee Y.-S."/>
            <person name="Chang Y.-C."/>
            <person name="Wu H.-C."/>
            <person name="Liao C.-Y."/>
            <person name="Chen W.-H."/>
            <person name="Deng J.-N."/>
            <person name="Wang Y.-H."/>
        </authorList>
    </citation>
    <scope>NUCLEOTIDE SEQUENCE [LARGE SCALE GENOMIC DNA]</scope>
    <source>
        <strain evidence="5 6">W13</strain>
    </source>
</reference>
<evidence type="ECO:0000256" key="1">
    <source>
        <dbReference type="ARBA" id="ARBA00006775"/>
    </source>
</evidence>
<keyword evidence="4" id="KW-0812">Transmembrane</keyword>
<dbReference type="Proteomes" id="UP001523234">
    <property type="component" value="Unassembled WGS sequence"/>
</dbReference>
<keyword evidence="5" id="KW-0378">Hydrolase</keyword>
<keyword evidence="2" id="KW-0106">Calcium</keyword>
<protein>
    <submittedName>
        <fullName evidence="5">Glycoside hydrolase family 68 protein</fullName>
    </submittedName>
</protein>
<dbReference type="InterPro" id="IPR003469">
    <property type="entry name" value="Glyco_hydro_68"/>
</dbReference>
<comment type="caution">
    <text evidence="5">The sequence shown here is derived from an EMBL/GenBank/DDBJ whole genome shotgun (WGS) entry which is preliminary data.</text>
</comment>
<dbReference type="InterPro" id="IPR023296">
    <property type="entry name" value="Glyco_hydro_beta-prop_sf"/>
</dbReference>
<dbReference type="SUPFAM" id="SSF75005">
    <property type="entry name" value="Arabinanase/levansucrase/invertase"/>
    <property type="match status" value="1"/>
</dbReference>
<gene>
    <name evidence="5" type="ORF">NFX39_01025</name>
</gene>
<keyword evidence="4" id="KW-0472">Membrane</keyword>
<dbReference type="EMBL" id="JAMWYK010000001">
    <property type="protein sequence ID" value="MCO0831677.1"/>
    <property type="molecule type" value="Genomic_DNA"/>
</dbReference>
<proteinExistence type="inferred from homology"/>
<evidence type="ECO:0000313" key="5">
    <source>
        <dbReference type="EMBL" id="MCO0831677.1"/>
    </source>
</evidence>
<organism evidence="5 6">
    <name type="scientific">Fructobacillus apis</name>
    <dbReference type="NCBI Taxonomy" id="2935017"/>
    <lineage>
        <taxon>Bacteria</taxon>
        <taxon>Bacillati</taxon>
        <taxon>Bacillota</taxon>
        <taxon>Bacilli</taxon>
        <taxon>Lactobacillales</taxon>
        <taxon>Lactobacillaceae</taxon>
        <taxon>Fructobacillus</taxon>
    </lineage>
</organism>
<keyword evidence="6" id="KW-1185">Reference proteome</keyword>
<evidence type="ECO:0000313" key="6">
    <source>
        <dbReference type="Proteomes" id="UP001523234"/>
    </source>
</evidence>
<comment type="similarity">
    <text evidence="1 3">Belongs to the glycosyl hydrolase 68 family.</text>
</comment>
<feature type="transmembrane region" description="Helical" evidence="4">
    <location>
        <begin position="15"/>
        <end position="35"/>
    </location>
</feature>